<dbReference type="GO" id="GO:0006338">
    <property type="term" value="P:chromatin remodeling"/>
    <property type="evidence" value="ECO:0007669"/>
    <property type="project" value="TreeGrafter"/>
</dbReference>
<gene>
    <name evidence="3" type="ORF">JZ751_019010</name>
</gene>
<feature type="compositionally biased region" description="Basic and acidic residues" evidence="1">
    <location>
        <begin position="399"/>
        <end position="434"/>
    </location>
</feature>
<feature type="compositionally biased region" description="Low complexity" evidence="1">
    <location>
        <begin position="223"/>
        <end position="233"/>
    </location>
</feature>
<feature type="compositionally biased region" description="Basic and acidic residues" evidence="1">
    <location>
        <begin position="474"/>
        <end position="493"/>
    </location>
</feature>
<dbReference type="Proteomes" id="UP000824540">
    <property type="component" value="Unassembled WGS sequence"/>
</dbReference>
<proteinExistence type="predicted"/>
<dbReference type="InterPro" id="IPR050935">
    <property type="entry name" value="Bromo_chromatin_reader"/>
</dbReference>
<evidence type="ECO:0000259" key="2">
    <source>
        <dbReference type="Pfam" id="PF17105"/>
    </source>
</evidence>
<dbReference type="PANTHER" id="PTHR22880">
    <property type="entry name" value="FALZ-RELATED BROMODOMAIN-CONTAINING PROTEINS"/>
    <property type="match status" value="1"/>
</dbReference>
<feature type="compositionally biased region" description="Polar residues" evidence="1">
    <location>
        <begin position="322"/>
        <end position="333"/>
    </location>
</feature>
<evidence type="ECO:0000313" key="3">
    <source>
        <dbReference type="EMBL" id="KAG9341505.1"/>
    </source>
</evidence>
<dbReference type="GO" id="GO:0006355">
    <property type="term" value="P:regulation of DNA-templated transcription"/>
    <property type="evidence" value="ECO:0007669"/>
    <property type="project" value="TreeGrafter"/>
</dbReference>
<evidence type="ECO:0000313" key="4">
    <source>
        <dbReference type="Proteomes" id="UP000824540"/>
    </source>
</evidence>
<dbReference type="OrthoDB" id="10674122at2759"/>
<dbReference type="PRINTS" id="PR01217">
    <property type="entry name" value="PRICHEXTENSN"/>
</dbReference>
<feature type="compositionally biased region" description="Low complexity" evidence="1">
    <location>
        <begin position="255"/>
        <end position="269"/>
    </location>
</feature>
<feature type="domain" description="Bromodomain protein 4 C-terminal" evidence="2">
    <location>
        <begin position="472"/>
        <end position="515"/>
    </location>
</feature>
<feature type="region of interest" description="Disordered" evidence="1">
    <location>
        <begin position="399"/>
        <end position="498"/>
    </location>
</feature>
<organism evidence="3 4">
    <name type="scientific">Albula glossodonta</name>
    <name type="common">roundjaw bonefish</name>
    <dbReference type="NCBI Taxonomy" id="121402"/>
    <lineage>
        <taxon>Eukaryota</taxon>
        <taxon>Metazoa</taxon>
        <taxon>Chordata</taxon>
        <taxon>Craniata</taxon>
        <taxon>Vertebrata</taxon>
        <taxon>Euteleostomi</taxon>
        <taxon>Actinopterygii</taxon>
        <taxon>Neopterygii</taxon>
        <taxon>Teleostei</taxon>
        <taxon>Albuliformes</taxon>
        <taxon>Albulidae</taxon>
        <taxon>Albula</taxon>
    </lineage>
</organism>
<dbReference type="GO" id="GO:0005634">
    <property type="term" value="C:nucleus"/>
    <property type="evidence" value="ECO:0007669"/>
    <property type="project" value="TreeGrafter"/>
</dbReference>
<reference evidence="3" key="1">
    <citation type="thesis" date="2021" institute="BYU ScholarsArchive" country="Provo, UT, USA">
        <title>Applications of and Algorithms for Genome Assembly and Genomic Analyses with an Emphasis on Marine Teleosts.</title>
        <authorList>
            <person name="Pickett B.D."/>
        </authorList>
    </citation>
    <scope>NUCLEOTIDE SEQUENCE</scope>
    <source>
        <strain evidence="3">HI-2016</strain>
    </source>
</reference>
<dbReference type="PANTHER" id="PTHR22880:SF143">
    <property type="entry name" value="BROMODOMAIN-CONTAINING PROTEIN 4"/>
    <property type="match status" value="1"/>
</dbReference>
<dbReference type="Pfam" id="PF17105">
    <property type="entry name" value="BRD4_CDT"/>
    <property type="match status" value="1"/>
</dbReference>
<feature type="region of interest" description="Disordered" evidence="1">
    <location>
        <begin position="64"/>
        <end position="339"/>
    </location>
</feature>
<dbReference type="EMBL" id="JAFBMS010000034">
    <property type="protein sequence ID" value="KAG9341505.1"/>
    <property type="molecule type" value="Genomic_DNA"/>
</dbReference>
<feature type="compositionally biased region" description="Polar residues" evidence="1">
    <location>
        <begin position="238"/>
        <end position="248"/>
    </location>
</feature>
<evidence type="ECO:0000256" key="1">
    <source>
        <dbReference type="SAM" id="MobiDB-lite"/>
    </source>
</evidence>
<feature type="compositionally biased region" description="Pro residues" evidence="1">
    <location>
        <begin position="192"/>
        <end position="208"/>
    </location>
</feature>
<accession>A0A8T2NMB1</accession>
<feature type="compositionally biased region" description="Low complexity" evidence="1">
    <location>
        <begin position="166"/>
        <end position="191"/>
    </location>
</feature>
<dbReference type="InterPro" id="IPR031354">
    <property type="entry name" value="BRD4_CDT"/>
</dbReference>
<name>A0A8T2NMB1_9TELE</name>
<keyword evidence="4" id="KW-1185">Reference proteome</keyword>
<dbReference type="GO" id="GO:0000785">
    <property type="term" value="C:chromatin"/>
    <property type="evidence" value="ECO:0007669"/>
    <property type="project" value="TreeGrafter"/>
</dbReference>
<feature type="compositionally biased region" description="Polar residues" evidence="1">
    <location>
        <begin position="64"/>
        <end position="90"/>
    </location>
</feature>
<dbReference type="AlphaFoldDB" id="A0A8T2NMB1"/>
<protein>
    <recommendedName>
        <fullName evidence="2">Bromodomain protein 4 C-terminal domain-containing protein</fullName>
    </recommendedName>
</protein>
<sequence length="515" mass="55570">MLNVDFASKHSESRCFSNSHCNFVLQIEVKRSQLYLCFAEQKTKRKLSKGASDCKIKMKEVKRTTSGRTSSVKALDETVSQTGLQPTAPNSDLPELDKAQQSTKAQSPPKDMQLSPENIVLSPPALHSRLPPQPSRPSSKAAPLPRKNRAASLQLDSPPSLPPQEPQATATPLPLPVSTSVPSPTPGETTPTPDPVTQPPPTSSPQPSAPSLISTTPPPPPQQAQTQEAQSEPRPLSPVNQPSENPPSRVQPEGVSALLSPLSSPPAVLFSNSGATLPGLPHPAGGRMECLLLSPLQESPVQSVKDETKPSVSQGEPAPKILQNSHSTSQSEGGENDSCETAHISAANKVSKDTKPSVPKTDIVLKNADSWASLGKMATVAPSTIKSSKESFQQFRRVAMEKEERERALRKLQMEVGREKRPVPEKPREEHEAVEPTQTSSPAAEAPRPAEPAKAEPASPPAAQPPQLTAQSSVDRDREMARKREQERRRREAMSAIIDMTMQSDIMATFEKNLD</sequence>
<comment type="caution">
    <text evidence="3">The sequence shown here is derived from an EMBL/GenBank/DDBJ whole genome shotgun (WGS) entry which is preliminary data.</text>
</comment>